<accession>A0A5C5BRA8</accession>
<reference evidence="1 2" key="1">
    <citation type="journal article" date="2005" name="Appl. Environ. Microbiol.">
        <title>Intestinal bacterial communities that produce active estrogen-like compounds enterodiol and enterolactone in humans.</title>
        <authorList>
            <person name="Clavel T."/>
            <person name="Henderson G."/>
            <person name="Alpert C.A."/>
            <person name="Philippe C."/>
            <person name="Rigottier-Gois L."/>
            <person name="Dore J."/>
            <person name="Blaut M."/>
        </authorList>
    </citation>
    <scope>NUCLEOTIDE SEQUENCE [LARGE SCALE GENOMIC DNA]</scope>
    <source>
        <strain evidence="1 2">SECO-MT75m2</strain>
    </source>
</reference>
<sequence>MREMFDVVKNAVRAEDKAKVAEISAAYFEAVSENFELREENARLRNLLQEKARTKLIAGSLFIEDSNGDMCGPICPACYENAGVVSLLGRAGADAHCGACKARFHGTDTGTCADVSRQRIC</sequence>
<evidence type="ECO:0000313" key="2">
    <source>
        <dbReference type="Proteomes" id="UP000312594"/>
    </source>
</evidence>
<comment type="caution">
    <text evidence="1">The sequence shown here is derived from an EMBL/GenBank/DDBJ whole genome shotgun (WGS) entry which is preliminary data.</text>
</comment>
<protein>
    <submittedName>
        <fullName evidence="1">Uncharacterized protein</fullName>
    </submittedName>
</protein>
<evidence type="ECO:0000313" key="1">
    <source>
        <dbReference type="EMBL" id="TNU89042.1"/>
    </source>
</evidence>
<dbReference type="RefSeq" id="WP_139912983.1">
    <property type="nucleotide sequence ID" value="NZ_VEVP01000036.1"/>
</dbReference>
<gene>
    <name evidence="1" type="ORF">FIC87_12645</name>
</gene>
<organism evidence="1 2">
    <name type="scientific">Eggerthella lenta</name>
    <name type="common">Eubacterium lentum</name>
    <dbReference type="NCBI Taxonomy" id="84112"/>
    <lineage>
        <taxon>Bacteria</taxon>
        <taxon>Bacillati</taxon>
        <taxon>Actinomycetota</taxon>
        <taxon>Coriobacteriia</taxon>
        <taxon>Eggerthellales</taxon>
        <taxon>Eggerthellaceae</taxon>
        <taxon>Eggerthella</taxon>
    </lineage>
</organism>
<proteinExistence type="predicted"/>
<dbReference type="AlphaFoldDB" id="A0A5C5BRA8"/>
<dbReference type="EMBL" id="VEVP01000036">
    <property type="protein sequence ID" value="TNU89042.1"/>
    <property type="molecule type" value="Genomic_DNA"/>
</dbReference>
<name>A0A5C5BRA8_EGGLN</name>
<dbReference type="Proteomes" id="UP000312594">
    <property type="component" value="Unassembled WGS sequence"/>
</dbReference>